<dbReference type="PANTHER" id="PTHR11941">
    <property type="entry name" value="ENOYL-COA HYDRATASE-RELATED"/>
    <property type="match status" value="1"/>
</dbReference>
<dbReference type="RefSeq" id="WP_119377727.1">
    <property type="nucleotide sequence ID" value="NZ_QWFX01000016.1"/>
</dbReference>
<dbReference type="GO" id="GO:0016853">
    <property type="term" value="F:isomerase activity"/>
    <property type="evidence" value="ECO:0007669"/>
    <property type="project" value="UniProtKB-KW"/>
</dbReference>
<keyword evidence="2" id="KW-1185">Reference proteome</keyword>
<dbReference type="InterPro" id="IPR029045">
    <property type="entry name" value="ClpP/crotonase-like_dom_sf"/>
</dbReference>
<sequence length="362" mass="38334">MHMVARLPSEASPPHSRNAQDLQAISQTDQHLYSPIGDAPCVVLNVEEVDVSSSPARCNALDHAVIIGVDTSEKPVAFSAEDFDVLLTTNPGRGRPFVEVTRSELDVALGVLDRQIRANPAAASILCQVLRAGSNLPYNQALLVESLGYSTLLGGGEFQKWLASRSDRTPIKGGPKPPPVLVDRVDDCVYITLNNAGERNAMSAAMRDALFEALSSVVDDPTEPDIVLNANGKCFSVGGELGEFGLSDDLALAHSIRSLRSCTRLLASLGDRASVRVHGACIGSGIEIAAAAKYRHAASGAFIQLPEVSMGLIPGAGGTASLARAIGRHRTAYLALSGKRFRAERLSGWGLFNSIGEPSRCR</sequence>
<proteinExistence type="predicted"/>
<keyword evidence="1" id="KW-0413">Isomerase</keyword>
<evidence type="ECO:0000313" key="1">
    <source>
        <dbReference type="EMBL" id="RIJ26834.1"/>
    </source>
</evidence>
<dbReference type="EMBL" id="QWFX01000016">
    <property type="protein sequence ID" value="RIJ26834.1"/>
    <property type="molecule type" value="Genomic_DNA"/>
</dbReference>
<protein>
    <submittedName>
        <fullName evidence="1">Enoyl-CoA hydratase/isomerase family protein</fullName>
    </submittedName>
</protein>
<gene>
    <name evidence="1" type="ORF">D1223_18015</name>
</gene>
<dbReference type="AlphaFoldDB" id="A0A399R836"/>
<reference evidence="1 2" key="1">
    <citation type="submission" date="2018-08" db="EMBL/GenBank/DDBJ databases">
        <title>Henriciella mobilis sp. nov., isolated from seawater.</title>
        <authorList>
            <person name="Cheng H."/>
            <person name="Wu Y.-H."/>
            <person name="Xu X.-W."/>
            <person name="Guo L.-L."/>
        </authorList>
    </citation>
    <scope>NUCLEOTIDE SEQUENCE [LARGE SCALE GENOMIC DNA]</scope>
    <source>
        <strain evidence="1 2">JN25</strain>
    </source>
</reference>
<organism evidence="1 2">
    <name type="scientific">Henriciella mobilis</name>
    <dbReference type="NCBI Taxonomy" id="2305467"/>
    <lineage>
        <taxon>Bacteria</taxon>
        <taxon>Pseudomonadati</taxon>
        <taxon>Pseudomonadota</taxon>
        <taxon>Alphaproteobacteria</taxon>
        <taxon>Hyphomonadales</taxon>
        <taxon>Hyphomonadaceae</taxon>
        <taxon>Henriciella</taxon>
    </lineage>
</organism>
<dbReference type="GO" id="GO:0006635">
    <property type="term" value="P:fatty acid beta-oxidation"/>
    <property type="evidence" value="ECO:0007669"/>
    <property type="project" value="TreeGrafter"/>
</dbReference>
<dbReference type="Gene3D" id="3.90.226.10">
    <property type="entry name" value="2-enoyl-CoA Hydratase, Chain A, domain 1"/>
    <property type="match status" value="1"/>
</dbReference>
<dbReference type="SUPFAM" id="SSF52096">
    <property type="entry name" value="ClpP/crotonase"/>
    <property type="match status" value="1"/>
</dbReference>
<evidence type="ECO:0000313" key="2">
    <source>
        <dbReference type="Proteomes" id="UP000266385"/>
    </source>
</evidence>
<dbReference type="CDD" id="cd06558">
    <property type="entry name" value="crotonase-like"/>
    <property type="match status" value="1"/>
</dbReference>
<dbReference type="Proteomes" id="UP000266385">
    <property type="component" value="Unassembled WGS sequence"/>
</dbReference>
<dbReference type="PANTHER" id="PTHR11941:SF54">
    <property type="entry name" value="ENOYL-COA HYDRATASE, MITOCHONDRIAL"/>
    <property type="match status" value="1"/>
</dbReference>
<dbReference type="Pfam" id="PF00378">
    <property type="entry name" value="ECH_1"/>
    <property type="match status" value="1"/>
</dbReference>
<comment type="caution">
    <text evidence="1">The sequence shown here is derived from an EMBL/GenBank/DDBJ whole genome shotgun (WGS) entry which is preliminary data.</text>
</comment>
<name>A0A399R836_9PROT</name>
<dbReference type="OrthoDB" id="9775794at2"/>
<accession>A0A399R836</accession>
<dbReference type="InterPro" id="IPR001753">
    <property type="entry name" value="Enoyl-CoA_hydra/iso"/>
</dbReference>